<dbReference type="GO" id="GO:0000972">
    <property type="term" value="P:transcription-dependent tethering of RNA polymerase II gene DNA at nuclear periphery"/>
    <property type="evidence" value="ECO:0007669"/>
    <property type="project" value="TreeGrafter"/>
</dbReference>
<dbReference type="GO" id="GO:0006606">
    <property type="term" value="P:protein import into nucleus"/>
    <property type="evidence" value="ECO:0007669"/>
    <property type="project" value="TreeGrafter"/>
</dbReference>
<organism evidence="7 8">
    <name type="scientific">Hericium alpestre</name>
    <dbReference type="NCBI Taxonomy" id="135208"/>
    <lineage>
        <taxon>Eukaryota</taxon>
        <taxon>Fungi</taxon>
        <taxon>Dikarya</taxon>
        <taxon>Basidiomycota</taxon>
        <taxon>Agaricomycotina</taxon>
        <taxon>Agaricomycetes</taxon>
        <taxon>Russulales</taxon>
        <taxon>Hericiaceae</taxon>
        <taxon>Hericium</taxon>
    </lineage>
</organism>
<dbReference type="Proteomes" id="UP000298061">
    <property type="component" value="Unassembled WGS sequence"/>
</dbReference>
<keyword evidence="3" id="KW-0813">Transport</keyword>
<dbReference type="PANTHER" id="PTHR10350">
    <property type="entry name" value="NUCLEAR PORE COMPLEX PROTEIN NUP155"/>
    <property type="match status" value="1"/>
</dbReference>
<evidence type="ECO:0000256" key="4">
    <source>
        <dbReference type="ARBA" id="ARBA00023242"/>
    </source>
</evidence>
<accession>A0A4Z0A8U1</accession>
<dbReference type="STRING" id="135208.A0A4Z0A8U1"/>
<proteinExistence type="inferred from homology"/>
<dbReference type="GO" id="GO:0044611">
    <property type="term" value="C:nuclear pore inner ring"/>
    <property type="evidence" value="ECO:0007669"/>
    <property type="project" value="TreeGrafter"/>
</dbReference>
<evidence type="ECO:0000256" key="3">
    <source>
        <dbReference type="ARBA" id="ARBA00022448"/>
    </source>
</evidence>
<dbReference type="GO" id="GO:0017056">
    <property type="term" value="F:structural constituent of nuclear pore"/>
    <property type="evidence" value="ECO:0007669"/>
    <property type="project" value="InterPro"/>
</dbReference>
<evidence type="ECO:0000256" key="2">
    <source>
        <dbReference type="ARBA" id="ARBA00007373"/>
    </source>
</evidence>
<reference evidence="7 8" key="1">
    <citation type="submission" date="2019-02" db="EMBL/GenBank/DDBJ databases">
        <title>Genome sequencing of the rare red list fungi Hericium alpestre (H. flagellum).</title>
        <authorList>
            <person name="Buettner E."/>
            <person name="Kellner H."/>
        </authorList>
    </citation>
    <scope>NUCLEOTIDE SEQUENCE [LARGE SCALE GENOMIC DNA]</scope>
    <source>
        <strain evidence="7 8">DSM 108284</strain>
    </source>
</reference>
<protein>
    <submittedName>
        <fullName evidence="7">Uncharacterized protein</fullName>
    </submittedName>
</protein>
<name>A0A4Z0A8U1_9AGAM</name>
<comment type="similarity">
    <text evidence="2">Belongs to the non-repetitive/WGA-negative nucleoporin family.</text>
</comment>
<evidence type="ECO:0000259" key="6">
    <source>
        <dbReference type="Pfam" id="PF08801"/>
    </source>
</evidence>
<dbReference type="InterPro" id="IPR014908">
    <property type="entry name" value="Nucleoporin_Nup133/Nup155_N"/>
</dbReference>
<dbReference type="SUPFAM" id="SSF63829">
    <property type="entry name" value="Calcium-dependent phosphotriesterase"/>
    <property type="match status" value="1"/>
</dbReference>
<dbReference type="PANTHER" id="PTHR10350:SF6">
    <property type="entry name" value="NUCLEAR PORE COMPLEX PROTEIN NUP155"/>
    <property type="match status" value="1"/>
</dbReference>
<dbReference type="GO" id="GO:0006405">
    <property type="term" value="P:RNA export from nucleus"/>
    <property type="evidence" value="ECO:0007669"/>
    <property type="project" value="TreeGrafter"/>
</dbReference>
<comment type="subcellular location">
    <subcellularLocation>
        <location evidence="1">Nucleus</location>
    </subcellularLocation>
</comment>
<dbReference type="Gene3D" id="1.20.58.1780">
    <property type="match status" value="1"/>
</dbReference>
<comment type="caution">
    <text evidence="7">The sequence shown here is derived from an EMBL/GenBank/DDBJ whole genome shotgun (WGS) entry which is preliminary data.</text>
</comment>
<sequence length="751" mass="82644">MGIIPEIDRVWVSIDHKLFLWDYIEGQELSTYFDQPDVITKVIAVKPKPGVFVDEIQHLLVICTPLTVLLLGVSTTDVPGPNNRMRKDIKMYATDMSVTCDVEMIDVAGTNDGRIFMAGSQDGHLYELHYQEKEGWFGKRIQLINHSIGGVQSFLPRFTPQKAEDRIVSVVSDLSRNIIYTLTANSVISLYSPTSDKSVHLFQTIQNLYKLAQEKAPGSPALTPKAFQVISLHIIDPNESRSGVQLMAITTNGVRLYFAPSAQPYSYYSSGGNEPMRGHRALQLIHVRLPPPNLLHPDEQSSPYRAPSGYRAHAQPSSISRPYIVSALDNCVYSAGLTVAAQPGDTDGTDFLLCMSPDLTRIGNLGQAVSQLPQYPTPSYGAVSGSQRPPLTERAALLAIPGRTWGMAPVARPKAFLATTLALMHPPAPVITNELAYQFLEPPRQFMILTNVGITILAKRRALDWLRDVIEEVQAEGNVQPIIEFRDSFGRDQTCAMLLALASGNTFLDLSEQSALGTITTLSPEVANVAKQAFYDFGERPIWAERATYGSSDGSGTALFSGRREGFALYFSRLIRPIWKSKLTMPGPSGLHVSNIPEDVLSMVQKNLFALKDLLDKNPHLFHSATGDYAGARVASAGEQEAWKSLLERTIEGASFFLLLNDHRIGELIAQVDAETQKLITSLTFEELITGPNGVTASRALVNVVIDQQIGQQIAVDTISDVLQSRCGSFCSTDDVMIYKARQPTKTFLIY</sequence>
<feature type="domain" description="Nucleoporin Nup133/Nup155-like N-terminal" evidence="6">
    <location>
        <begin position="1"/>
        <end position="348"/>
    </location>
</feature>
<dbReference type="Pfam" id="PF03177">
    <property type="entry name" value="Nucleoporin_C"/>
    <property type="match status" value="1"/>
</dbReference>
<dbReference type="EMBL" id="SFCI01000118">
    <property type="protein sequence ID" value="TFY82339.1"/>
    <property type="molecule type" value="Genomic_DNA"/>
</dbReference>
<evidence type="ECO:0000259" key="5">
    <source>
        <dbReference type="Pfam" id="PF03177"/>
    </source>
</evidence>
<evidence type="ECO:0000313" key="7">
    <source>
        <dbReference type="EMBL" id="TFY82339.1"/>
    </source>
</evidence>
<dbReference type="InterPro" id="IPR007187">
    <property type="entry name" value="Nucleoporin_Nup133/Nup155_C"/>
</dbReference>
<dbReference type="AlphaFoldDB" id="A0A4Z0A8U1"/>
<feature type="domain" description="Nucleoporin Nup133/Nup155-like C-terminal" evidence="5">
    <location>
        <begin position="561"/>
        <end position="743"/>
    </location>
</feature>
<gene>
    <name evidence="7" type="ORF">EWM64_g1672</name>
</gene>
<dbReference type="OrthoDB" id="338970at2759"/>
<evidence type="ECO:0000313" key="8">
    <source>
        <dbReference type="Proteomes" id="UP000298061"/>
    </source>
</evidence>
<evidence type="ECO:0000256" key="1">
    <source>
        <dbReference type="ARBA" id="ARBA00004123"/>
    </source>
</evidence>
<keyword evidence="8" id="KW-1185">Reference proteome</keyword>
<dbReference type="InterPro" id="IPR004870">
    <property type="entry name" value="Nucleoporin_Nup155"/>
</dbReference>
<keyword evidence="4" id="KW-0539">Nucleus</keyword>
<dbReference type="Pfam" id="PF08801">
    <property type="entry name" value="Nucleoporin_N"/>
    <property type="match status" value="1"/>
</dbReference>
<dbReference type="GO" id="GO:0036228">
    <property type="term" value="P:protein localization to nuclear inner membrane"/>
    <property type="evidence" value="ECO:0007669"/>
    <property type="project" value="TreeGrafter"/>
</dbReference>